<dbReference type="RefSeq" id="WP_193436701.1">
    <property type="nucleotide sequence ID" value="NZ_CP063144.1"/>
</dbReference>
<dbReference type="OrthoDB" id="382024at2157"/>
<dbReference type="KEGG" id="tcs:IMZ38_03065"/>
<dbReference type="SUPFAM" id="SSF46785">
    <property type="entry name" value="Winged helix' DNA-binding domain"/>
    <property type="match status" value="1"/>
</dbReference>
<dbReference type="InterPro" id="IPR036390">
    <property type="entry name" value="WH_DNA-bd_sf"/>
</dbReference>
<dbReference type="GeneID" id="59454365"/>
<dbReference type="AlphaFoldDB" id="A0A7M1URK7"/>
<accession>A0A7M1URK7</accession>
<sequence>MAITRRNRCVHDIVYDILTVLSRNGEMCKTALCLSANLPVDRCNRILKLLEANGLIRREPDERVKRYRICERGYVYLGLYVKVHEILLFPKPGGR</sequence>
<name>A0A7M1URK7_9CREN</name>
<evidence type="ECO:0000259" key="1">
    <source>
        <dbReference type="Pfam" id="PF14947"/>
    </source>
</evidence>
<dbReference type="Proteomes" id="UP000593766">
    <property type="component" value="Chromosome"/>
</dbReference>
<keyword evidence="3" id="KW-1185">Reference proteome</keyword>
<proteinExistence type="predicted"/>
<dbReference type="Gene3D" id="1.10.10.10">
    <property type="entry name" value="Winged helix-like DNA-binding domain superfamily/Winged helix DNA-binding domain"/>
    <property type="match status" value="1"/>
</dbReference>
<evidence type="ECO:0000313" key="3">
    <source>
        <dbReference type="Proteomes" id="UP000593766"/>
    </source>
</evidence>
<feature type="domain" description="ArnR1-like winged helix-turn-helix" evidence="1">
    <location>
        <begin position="11"/>
        <end position="85"/>
    </location>
</feature>
<organism evidence="2 3">
    <name type="scientific">Thermosphaera chiliense</name>
    <dbReference type="NCBI Taxonomy" id="3402707"/>
    <lineage>
        <taxon>Archaea</taxon>
        <taxon>Thermoproteota</taxon>
        <taxon>Thermoprotei</taxon>
        <taxon>Desulfurococcales</taxon>
        <taxon>Desulfurococcaceae</taxon>
        <taxon>Thermosphaera</taxon>
    </lineage>
</organism>
<reference evidence="2 3" key="1">
    <citation type="submission" date="2020-10" db="EMBL/GenBank/DDBJ databases">
        <title>Complete genome sequence of Thermosphaera aggregans strain 3507.</title>
        <authorList>
            <person name="Zayulina K.S."/>
            <person name="Elcheninov A.G."/>
            <person name="Toshchakov S.V."/>
            <person name="Kublanov I.V."/>
            <person name="Kochetkova T.V."/>
        </authorList>
    </citation>
    <scope>NUCLEOTIDE SEQUENCE [LARGE SCALE GENOMIC DNA]</scope>
    <source>
        <strain evidence="2 3">3507</strain>
    </source>
</reference>
<dbReference type="InterPro" id="IPR038723">
    <property type="entry name" value="ArnR1-like_HTH"/>
</dbReference>
<evidence type="ECO:0000313" key="2">
    <source>
        <dbReference type="EMBL" id="QOR94905.1"/>
    </source>
</evidence>
<protein>
    <submittedName>
        <fullName evidence="2">Winged helix-turn-helix transcriptional regulator</fullName>
    </submittedName>
</protein>
<gene>
    <name evidence="2" type="ORF">IMZ38_03065</name>
</gene>
<dbReference type="InterPro" id="IPR036388">
    <property type="entry name" value="WH-like_DNA-bd_sf"/>
</dbReference>
<dbReference type="Pfam" id="PF14947">
    <property type="entry name" value="HTH_45"/>
    <property type="match status" value="1"/>
</dbReference>
<dbReference type="EMBL" id="CP063144">
    <property type="protein sequence ID" value="QOR94905.1"/>
    <property type="molecule type" value="Genomic_DNA"/>
</dbReference>